<dbReference type="InterPro" id="IPR023631">
    <property type="entry name" value="Amidase_dom"/>
</dbReference>
<keyword evidence="1" id="KW-0436">Ligase</keyword>
<dbReference type="InterPro" id="IPR004412">
    <property type="entry name" value="GatA"/>
</dbReference>
<protein>
    <submittedName>
        <fullName evidence="6">Amidase signature enzyme</fullName>
    </submittedName>
</protein>
<dbReference type="GO" id="GO:0050567">
    <property type="term" value="F:glutaminyl-tRNA synthase (glutamine-hydrolyzing) activity"/>
    <property type="evidence" value="ECO:0007669"/>
    <property type="project" value="InterPro"/>
</dbReference>
<keyword evidence="3" id="KW-0067">ATP-binding</keyword>
<evidence type="ECO:0000256" key="1">
    <source>
        <dbReference type="ARBA" id="ARBA00022598"/>
    </source>
</evidence>
<accession>A0A0H2SC23</accession>
<evidence type="ECO:0000313" key="7">
    <source>
        <dbReference type="Proteomes" id="UP000053477"/>
    </source>
</evidence>
<name>A0A0H2SC23_9AGAM</name>
<keyword evidence="4" id="KW-0648">Protein biosynthesis</keyword>
<proteinExistence type="inferred from homology"/>
<dbReference type="FunCoup" id="A0A0H2SC23">
    <property type="interactions" value="201"/>
</dbReference>
<dbReference type="Pfam" id="PF01425">
    <property type="entry name" value="Amidase"/>
    <property type="match status" value="1"/>
</dbReference>
<dbReference type="GO" id="GO:0030956">
    <property type="term" value="C:glutamyl-tRNA(Gln) amidotransferase complex"/>
    <property type="evidence" value="ECO:0007669"/>
    <property type="project" value="InterPro"/>
</dbReference>
<dbReference type="InParanoid" id="A0A0H2SC23"/>
<dbReference type="GO" id="GO:0005524">
    <property type="term" value="F:ATP binding"/>
    <property type="evidence" value="ECO:0007669"/>
    <property type="project" value="UniProtKB-KW"/>
</dbReference>
<dbReference type="HAMAP" id="MF_00120">
    <property type="entry name" value="GatA"/>
    <property type="match status" value="1"/>
</dbReference>
<dbReference type="AlphaFoldDB" id="A0A0H2SC23"/>
<keyword evidence="7" id="KW-1185">Reference proteome</keyword>
<feature type="non-terminal residue" evidence="6">
    <location>
        <position position="1"/>
    </location>
</feature>
<keyword evidence="2" id="KW-0547">Nucleotide-binding</keyword>
<dbReference type="Proteomes" id="UP000053477">
    <property type="component" value="Unassembled WGS sequence"/>
</dbReference>
<dbReference type="GO" id="GO:0070681">
    <property type="term" value="P:glutaminyl-tRNAGln biosynthesis via transamidation"/>
    <property type="evidence" value="ECO:0007669"/>
    <property type="project" value="TreeGrafter"/>
</dbReference>
<dbReference type="GO" id="GO:0032543">
    <property type="term" value="P:mitochondrial translation"/>
    <property type="evidence" value="ECO:0007669"/>
    <property type="project" value="TreeGrafter"/>
</dbReference>
<dbReference type="GO" id="GO:0005739">
    <property type="term" value="C:mitochondrion"/>
    <property type="evidence" value="ECO:0007669"/>
    <property type="project" value="UniProtKB-ARBA"/>
</dbReference>
<evidence type="ECO:0000313" key="6">
    <source>
        <dbReference type="EMBL" id="KLO19288.1"/>
    </source>
</evidence>
<reference evidence="6 7" key="1">
    <citation type="submission" date="2015-04" db="EMBL/GenBank/DDBJ databases">
        <title>Complete genome sequence of Schizopora paradoxa KUC8140, a cosmopolitan wood degrader in East Asia.</title>
        <authorList>
            <consortium name="DOE Joint Genome Institute"/>
            <person name="Min B."/>
            <person name="Park H."/>
            <person name="Jang Y."/>
            <person name="Kim J.-J."/>
            <person name="Kim K.H."/>
            <person name="Pangilinan J."/>
            <person name="Lipzen A."/>
            <person name="Riley R."/>
            <person name="Grigoriev I.V."/>
            <person name="Spatafora J.W."/>
            <person name="Choi I.-G."/>
        </authorList>
    </citation>
    <scope>NUCLEOTIDE SEQUENCE [LARGE SCALE GENOMIC DNA]</scope>
    <source>
        <strain evidence="6 7">KUC8140</strain>
    </source>
</reference>
<evidence type="ECO:0000256" key="4">
    <source>
        <dbReference type="ARBA" id="ARBA00022917"/>
    </source>
</evidence>
<feature type="domain" description="Amidase" evidence="5">
    <location>
        <begin position="1"/>
        <end position="449"/>
    </location>
</feature>
<dbReference type="InterPro" id="IPR036928">
    <property type="entry name" value="AS_sf"/>
</dbReference>
<dbReference type="PANTHER" id="PTHR11895">
    <property type="entry name" value="TRANSAMIDASE"/>
    <property type="match status" value="1"/>
</dbReference>
<evidence type="ECO:0000256" key="3">
    <source>
        <dbReference type="ARBA" id="ARBA00022840"/>
    </source>
</evidence>
<sequence>LSGRSVAVKDTICTKDMKTTCSSAMLKEFQSPFDATVVSILRQQDAMLIGKTNCDEFGMGSHNLHSVHGPVVNPHVPPLTSVASGKRSAGGSSGGSAAAVAAGLCYAALSTDTGGSTRLPAAYCGVAGFKPSYGLISRWGVVSFADSLDCVGILARHSSEVKNVFGKHATAHPLQPDVLNLYDPKDPTSAPTEVRNAAKQDSMSFRDAVRNRQRLDGVRIGIPEEYFPKELEPSSLTTFKGLVQRLRTSGAQVSRVSLPNTRYALSAYYVIASAEASSNLARYTGVHYGTRVPASHSVDKKKTSNVYSHTRSRGFGHEVQKRILLGTYALSADAFDNYFLQAQQIRKLVRDDFERVLRHPSALSSPSKDATLRRSGVDFILYPTAIGSAPSLDEAKNMSELEVYLQDVLTVPTSLAGLPTLSVPIGLGDDGWPLGASLTGQWGHDESVLELGDIVERVSRESAL</sequence>
<dbReference type="OrthoDB" id="421993at2759"/>
<dbReference type="SUPFAM" id="SSF75304">
    <property type="entry name" value="Amidase signature (AS) enzymes"/>
    <property type="match status" value="1"/>
</dbReference>
<dbReference type="STRING" id="27342.A0A0H2SC23"/>
<evidence type="ECO:0000259" key="5">
    <source>
        <dbReference type="Pfam" id="PF01425"/>
    </source>
</evidence>
<organism evidence="6 7">
    <name type="scientific">Schizopora paradoxa</name>
    <dbReference type="NCBI Taxonomy" id="27342"/>
    <lineage>
        <taxon>Eukaryota</taxon>
        <taxon>Fungi</taxon>
        <taxon>Dikarya</taxon>
        <taxon>Basidiomycota</taxon>
        <taxon>Agaricomycotina</taxon>
        <taxon>Agaricomycetes</taxon>
        <taxon>Hymenochaetales</taxon>
        <taxon>Schizoporaceae</taxon>
        <taxon>Schizopora</taxon>
    </lineage>
</organism>
<gene>
    <name evidence="6" type="ORF">SCHPADRAFT_818372</name>
</gene>
<dbReference type="Gene3D" id="3.90.1300.10">
    <property type="entry name" value="Amidase signature (AS) domain"/>
    <property type="match status" value="1"/>
</dbReference>
<dbReference type="PANTHER" id="PTHR11895:SF7">
    <property type="entry name" value="GLUTAMYL-TRNA(GLN) AMIDOTRANSFERASE SUBUNIT A, MITOCHONDRIAL"/>
    <property type="match status" value="1"/>
</dbReference>
<dbReference type="InterPro" id="IPR000120">
    <property type="entry name" value="Amidase"/>
</dbReference>
<dbReference type="EMBL" id="KQ085887">
    <property type="protein sequence ID" value="KLO19288.1"/>
    <property type="molecule type" value="Genomic_DNA"/>
</dbReference>
<evidence type="ECO:0000256" key="2">
    <source>
        <dbReference type="ARBA" id="ARBA00022741"/>
    </source>
</evidence>